<dbReference type="SUPFAM" id="SSF56436">
    <property type="entry name" value="C-type lectin-like"/>
    <property type="match status" value="3"/>
</dbReference>
<feature type="chain" id="PRO_5045985845" description="C-type lectin domain-containing protein" evidence="1">
    <location>
        <begin position="20"/>
        <end position="504"/>
    </location>
</feature>
<feature type="domain" description="C-type lectin" evidence="2">
    <location>
        <begin position="40"/>
        <end position="183"/>
    </location>
</feature>
<dbReference type="InterPro" id="IPR016186">
    <property type="entry name" value="C-type_lectin-like/link_sf"/>
</dbReference>
<evidence type="ECO:0000313" key="3">
    <source>
        <dbReference type="EMBL" id="CAH2056495.1"/>
    </source>
</evidence>
<dbReference type="EMBL" id="OW152835">
    <property type="protein sequence ID" value="CAH2056495.1"/>
    <property type="molecule type" value="Genomic_DNA"/>
</dbReference>
<dbReference type="Pfam" id="PF00059">
    <property type="entry name" value="Lectin_C"/>
    <property type="match status" value="1"/>
</dbReference>
<dbReference type="InterPro" id="IPR050828">
    <property type="entry name" value="C-type_lectin/matrix_domain"/>
</dbReference>
<dbReference type="PROSITE" id="PS50041">
    <property type="entry name" value="C_TYPE_LECTIN_2"/>
    <property type="match status" value="2"/>
</dbReference>
<reference evidence="3" key="1">
    <citation type="submission" date="2022-03" db="EMBL/GenBank/DDBJ databases">
        <authorList>
            <person name="Martin H S."/>
        </authorList>
    </citation>
    <scope>NUCLEOTIDE SEQUENCE</scope>
</reference>
<feature type="non-terminal residue" evidence="3">
    <location>
        <position position="1"/>
    </location>
</feature>
<feature type="domain" description="C-type lectin" evidence="2">
    <location>
        <begin position="205"/>
        <end position="329"/>
    </location>
</feature>
<dbReference type="Proteomes" id="UP000837857">
    <property type="component" value="Chromosome 23"/>
</dbReference>
<dbReference type="InterPro" id="IPR016187">
    <property type="entry name" value="CTDL_fold"/>
</dbReference>
<dbReference type="PANTHER" id="PTHR45710">
    <property type="entry name" value="C-TYPE LECTIN DOMAIN-CONTAINING PROTEIN 180"/>
    <property type="match status" value="1"/>
</dbReference>
<evidence type="ECO:0000256" key="1">
    <source>
        <dbReference type="SAM" id="SignalP"/>
    </source>
</evidence>
<keyword evidence="4" id="KW-1185">Reference proteome</keyword>
<dbReference type="Gene3D" id="3.10.100.10">
    <property type="entry name" value="Mannose-Binding Protein A, subunit A"/>
    <property type="match status" value="3"/>
</dbReference>
<keyword evidence="1" id="KW-0732">Signal</keyword>
<dbReference type="InterPro" id="IPR001304">
    <property type="entry name" value="C-type_lectin-like"/>
</dbReference>
<proteinExistence type="predicted"/>
<feature type="signal peptide" evidence="1">
    <location>
        <begin position="1"/>
        <end position="19"/>
    </location>
</feature>
<name>A0ABN8IJL9_9NEOP</name>
<dbReference type="PANTHER" id="PTHR45710:SF36">
    <property type="entry name" value="C-TYPE LECTIN DOMAIN-CONTAINING PROTEIN"/>
    <property type="match status" value="1"/>
</dbReference>
<organism evidence="3 4">
    <name type="scientific">Iphiclides podalirius</name>
    <name type="common">scarce swallowtail</name>
    <dbReference type="NCBI Taxonomy" id="110791"/>
    <lineage>
        <taxon>Eukaryota</taxon>
        <taxon>Metazoa</taxon>
        <taxon>Ecdysozoa</taxon>
        <taxon>Arthropoda</taxon>
        <taxon>Hexapoda</taxon>
        <taxon>Insecta</taxon>
        <taxon>Pterygota</taxon>
        <taxon>Neoptera</taxon>
        <taxon>Endopterygota</taxon>
        <taxon>Lepidoptera</taxon>
        <taxon>Glossata</taxon>
        <taxon>Ditrysia</taxon>
        <taxon>Papilionoidea</taxon>
        <taxon>Papilionidae</taxon>
        <taxon>Papilioninae</taxon>
        <taxon>Iphiclides</taxon>
    </lineage>
</organism>
<gene>
    <name evidence="3" type="ORF">IPOD504_LOCUS9701</name>
</gene>
<evidence type="ECO:0000313" key="4">
    <source>
        <dbReference type="Proteomes" id="UP000837857"/>
    </source>
</evidence>
<protein>
    <recommendedName>
        <fullName evidence="2">C-type lectin domain-containing protein</fullName>
    </recommendedName>
</protein>
<dbReference type="CDD" id="cd00037">
    <property type="entry name" value="CLECT"/>
    <property type="match status" value="3"/>
</dbReference>
<accession>A0ABN8IJL9</accession>
<sequence>MRSNFKLFNFCLIFILCQASYKEQYRVPHEYSQNWESYILKEKEYLIQNLPVTWENAKILCRGHHNGNLAILDTREKSEFLAEALSESQLEVESVWVGARRDSSEDPEGYRWSQGVELRRTAADILMSEKDEINSKRYPLWLNRTHVPVPEGGADCVALERVQHDKPVFLDLSCLIERPFVCERDAKMDVAVQELKTVRCKTGLYHIFDGRLNWDQAAAHCVIKQMTLANIGTMRCLKKLGLTMLKSRPSIENAWVGAKGSLGRWAWIDSGLSIFQASPYTDVQPEMWPPMRDRTTVKQSGCLQLDRHTTKSPVFLEGRCERRMQFICYKGVPGMRRSVATPSDDNYYYVLVRQQFYWQHAYENCLKMNGTLANVESRDILIQLLLVMGENKDEPVEHIWISGRLNMTKDANTEQVTYTWTNPANGRRIPDTKADGEFIDGLYMPPWLDEEFSMDNPCLNLDRQDHLNGLVYGMSCDTPQYSVCMIEKKAPKSFEKVIEVNETL</sequence>
<evidence type="ECO:0000259" key="2">
    <source>
        <dbReference type="PROSITE" id="PS50041"/>
    </source>
</evidence>
<dbReference type="SMART" id="SM00034">
    <property type="entry name" value="CLECT"/>
    <property type="match status" value="3"/>
</dbReference>